<evidence type="ECO:0000313" key="2">
    <source>
        <dbReference type="EMBL" id="ORY09886.1"/>
    </source>
</evidence>
<keyword evidence="1" id="KW-0472">Membrane</keyword>
<keyword evidence="3" id="KW-1185">Reference proteome</keyword>
<reference evidence="2 3" key="1">
    <citation type="submission" date="2016-07" db="EMBL/GenBank/DDBJ databases">
        <title>Pervasive Adenine N6-methylation of Active Genes in Fungi.</title>
        <authorList>
            <consortium name="DOE Joint Genome Institute"/>
            <person name="Mondo S.J."/>
            <person name="Dannebaum R.O."/>
            <person name="Kuo R.C."/>
            <person name="Labutti K."/>
            <person name="Haridas S."/>
            <person name="Kuo A."/>
            <person name="Salamov A."/>
            <person name="Ahrendt S.R."/>
            <person name="Lipzen A."/>
            <person name="Sullivan W."/>
            <person name="Andreopoulos W.B."/>
            <person name="Clum A."/>
            <person name="Lindquist E."/>
            <person name="Daum C."/>
            <person name="Ramamoorthy G.K."/>
            <person name="Gryganskyi A."/>
            <person name="Culley D."/>
            <person name="Magnuson J.K."/>
            <person name="James T.Y."/>
            <person name="O'Malley M.A."/>
            <person name="Stajich J.E."/>
            <person name="Spatafora J.W."/>
            <person name="Visel A."/>
            <person name="Grigoriev I.V."/>
        </authorList>
    </citation>
    <scope>NUCLEOTIDE SEQUENCE [LARGE SCALE GENOMIC DNA]</scope>
    <source>
        <strain evidence="2 3">CBS 115471</strain>
    </source>
</reference>
<keyword evidence="1" id="KW-0812">Transmembrane</keyword>
<dbReference type="EMBL" id="MCFA01000080">
    <property type="protein sequence ID" value="ORY09886.1"/>
    <property type="molecule type" value="Genomic_DNA"/>
</dbReference>
<sequence length="358" mass="39666">MNIYLQRNYTTQISIPAITIYHFLVSSIFLVFVSFYFVMGLSFLRSRLTRRSKLAKPSSDMVQIQLYPDPSSKPSTPNGTCKATINLRTCVHGYLKPDKKQRGSLMVFSARLTCSKPGRNFSRFNMNIEFLSSPSPQDPDEKGVIIEAVATSKPTILALAPADISNKKSTVEYRAKVSNEVSHGAEVNGKVGPVGAKVNFGHRLVKEVEKKYALAYFERISGSSQCRSGSAKPDTVEWTCLKNDMPDGNERLSPEYLFAVLVQRPDDAKFRLKVEVRAIAGKRDFFGKVMGRVDPETGVVENAQKVVEFALNSGWDRVSREFDPMVLGRQGEFSGIDAKNLGAFAGENALLKLTGLSK</sequence>
<organism evidence="2 3">
    <name type="scientific">Clohesyomyces aquaticus</name>
    <dbReference type="NCBI Taxonomy" id="1231657"/>
    <lineage>
        <taxon>Eukaryota</taxon>
        <taxon>Fungi</taxon>
        <taxon>Dikarya</taxon>
        <taxon>Ascomycota</taxon>
        <taxon>Pezizomycotina</taxon>
        <taxon>Dothideomycetes</taxon>
        <taxon>Pleosporomycetidae</taxon>
        <taxon>Pleosporales</taxon>
        <taxon>Lindgomycetaceae</taxon>
        <taxon>Clohesyomyces</taxon>
    </lineage>
</organism>
<name>A0A1Y1ZI22_9PLEO</name>
<protein>
    <submittedName>
        <fullName evidence="2">Uncharacterized protein</fullName>
    </submittedName>
</protein>
<accession>A0A1Y1ZI22</accession>
<gene>
    <name evidence="2" type="ORF">BCR34DRAFT_602479</name>
</gene>
<evidence type="ECO:0000256" key="1">
    <source>
        <dbReference type="SAM" id="Phobius"/>
    </source>
</evidence>
<proteinExistence type="predicted"/>
<dbReference type="AlphaFoldDB" id="A0A1Y1ZI22"/>
<dbReference type="Proteomes" id="UP000193144">
    <property type="component" value="Unassembled WGS sequence"/>
</dbReference>
<comment type="caution">
    <text evidence="2">The sequence shown here is derived from an EMBL/GenBank/DDBJ whole genome shotgun (WGS) entry which is preliminary data.</text>
</comment>
<dbReference type="OrthoDB" id="3531891at2759"/>
<keyword evidence="1" id="KW-1133">Transmembrane helix</keyword>
<evidence type="ECO:0000313" key="3">
    <source>
        <dbReference type="Proteomes" id="UP000193144"/>
    </source>
</evidence>
<feature type="transmembrane region" description="Helical" evidence="1">
    <location>
        <begin position="20"/>
        <end position="44"/>
    </location>
</feature>